<sequence length="84" mass="8745">MRVLKALIALLFAVAGLLIGALNRQTVDIDLFFTRIQAHLGLVLLLCVLAGAVVGGALASIGLLLNRRAENAPKRGTVDGDDAP</sequence>
<evidence type="ECO:0000313" key="7">
    <source>
        <dbReference type="EMBL" id="GGF97269.1"/>
    </source>
</evidence>
<dbReference type="EMBL" id="BMFO01000004">
    <property type="protein sequence ID" value="GGF97269.1"/>
    <property type="molecule type" value="Genomic_DNA"/>
</dbReference>
<evidence type="ECO:0000313" key="8">
    <source>
        <dbReference type="Proteomes" id="UP000632858"/>
    </source>
</evidence>
<keyword evidence="8" id="KW-1185">Reference proteome</keyword>
<name>A0A917FRV0_9GAMM</name>
<dbReference type="Pfam" id="PF06305">
    <property type="entry name" value="LapA_dom"/>
    <property type="match status" value="1"/>
</dbReference>
<evidence type="ECO:0000256" key="5">
    <source>
        <dbReference type="SAM" id="Phobius"/>
    </source>
</evidence>
<evidence type="ECO:0000256" key="4">
    <source>
        <dbReference type="ARBA" id="ARBA00023136"/>
    </source>
</evidence>
<evidence type="ECO:0000256" key="1">
    <source>
        <dbReference type="ARBA" id="ARBA00022475"/>
    </source>
</evidence>
<keyword evidence="2 5" id="KW-0812">Transmembrane</keyword>
<accession>A0A917FRV0</accession>
<keyword evidence="1" id="KW-1003">Cell membrane</keyword>
<evidence type="ECO:0000256" key="3">
    <source>
        <dbReference type="ARBA" id="ARBA00022989"/>
    </source>
</evidence>
<dbReference type="Proteomes" id="UP000632858">
    <property type="component" value="Unassembled WGS sequence"/>
</dbReference>
<evidence type="ECO:0000256" key="2">
    <source>
        <dbReference type="ARBA" id="ARBA00022692"/>
    </source>
</evidence>
<organism evidence="7 8">
    <name type="scientific">Arenimonas maotaiensis</name>
    <dbReference type="NCBI Taxonomy" id="1446479"/>
    <lineage>
        <taxon>Bacteria</taxon>
        <taxon>Pseudomonadati</taxon>
        <taxon>Pseudomonadota</taxon>
        <taxon>Gammaproteobacteria</taxon>
        <taxon>Lysobacterales</taxon>
        <taxon>Lysobacteraceae</taxon>
        <taxon>Arenimonas</taxon>
    </lineage>
</organism>
<evidence type="ECO:0000259" key="6">
    <source>
        <dbReference type="Pfam" id="PF06305"/>
    </source>
</evidence>
<dbReference type="InterPro" id="IPR010445">
    <property type="entry name" value="LapA_dom"/>
</dbReference>
<dbReference type="GO" id="GO:0005886">
    <property type="term" value="C:plasma membrane"/>
    <property type="evidence" value="ECO:0007669"/>
    <property type="project" value="InterPro"/>
</dbReference>
<feature type="domain" description="Lipopolysaccharide assembly protein A" evidence="6">
    <location>
        <begin position="23"/>
        <end position="71"/>
    </location>
</feature>
<protein>
    <recommendedName>
        <fullName evidence="6">Lipopolysaccharide assembly protein A domain-containing protein</fullName>
    </recommendedName>
</protein>
<proteinExistence type="predicted"/>
<comment type="caution">
    <text evidence="7">The sequence shown here is derived from an EMBL/GenBank/DDBJ whole genome shotgun (WGS) entry which is preliminary data.</text>
</comment>
<dbReference type="AlphaFoldDB" id="A0A917FRV0"/>
<gene>
    <name evidence="7" type="ORF">GCM10010960_18740</name>
</gene>
<feature type="transmembrane region" description="Helical" evidence="5">
    <location>
        <begin position="40"/>
        <end position="65"/>
    </location>
</feature>
<keyword evidence="4 5" id="KW-0472">Membrane</keyword>
<reference evidence="7" key="1">
    <citation type="journal article" date="2014" name="Int. J. Syst. Evol. Microbiol.">
        <title>Complete genome sequence of Corynebacterium casei LMG S-19264T (=DSM 44701T), isolated from a smear-ripened cheese.</title>
        <authorList>
            <consortium name="US DOE Joint Genome Institute (JGI-PGF)"/>
            <person name="Walter F."/>
            <person name="Albersmeier A."/>
            <person name="Kalinowski J."/>
            <person name="Ruckert C."/>
        </authorList>
    </citation>
    <scope>NUCLEOTIDE SEQUENCE</scope>
    <source>
        <strain evidence="7">CGMCC 1.12726</strain>
    </source>
</reference>
<reference evidence="7" key="2">
    <citation type="submission" date="2020-09" db="EMBL/GenBank/DDBJ databases">
        <authorList>
            <person name="Sun Q."/>
            <person name="Zhou Y."/>
        </authorList>
    </citation>
    <scope>NUCLEOTIDE SEQUENCE</scope>
    <source>
        <strain evidence="7">CGMCC 1.12726</strain>
    </source>
</reference>
<keyword evidence="3 5" id="KW-1133">Transmembrane helix</keyword>
<dbReference type="RefSeq" id="WP_188450137.1">
    <property type="nucleotide sequence ID" value="NZ_BMFO01000004.1"/>
</dbReference>